<reference evidence="2 3" key="1">
    <citation type="submission" date="2020-06" db="EMBL/GenBank/DDBJ databases">
        <authorList>
            <person name="Li R."/>
            <person name="Bekaert M."/>
        </authorList>
    </citation>
    <scope>NUCLEOTIDE SEQUENCE [LARGE SCALE GENOMIC DNA]</scope>
    <source>
        <strain evidence="3">wild</strain>
    </source>
</reference>
<dbReference type="InterPro" id="IPR048365">
    <property type="entry name" value="TNP-like_RNaseH_N"/>
</dbReference>
<protein>
    <recommendedName>
        <fullName evidence="1">Transposable element P transposase-like RNase H domain-containing protein</fullName>
    </recommendedName>
</protein>
<name>A0A6J8CCL6_MYTCO</name>
<feature type="domain" description="Transposable element P transposase-like RNase H" evidence="1">
    <location>
        <begin position="21"/>
        <end position="123"/>
    </location>
</feature>
<evidence type="ECO:0000313" key="2">
    <source>
        <dbReference type="EMBL" id="CAC5392774.1"/>
    </source>
</evidence>
<sequence>MLDWMANEATMKGISPEGYQGGLIIDEMSIQQDLQFRKQKHNIELIGFTECSPESIIFEQIKSNNKERTLAHVLQLVFLGFTGYRFPFAHFPSHTASGHELYLLVWKSVNVLSAFGFTIQYICLSMGHFNNPFPVHHKLTQEHIFLTSENKMRNHLAEEVLNSEMLHLMKFYKSGLGDAGTKVGATLELLQQTSVLIQNFKDSRPITDSSDERIKQNHDVLQWFIQNISLLVMGKKIGLEKIGLQEKFSMTVNSVESLFKVIKQLRYCSGVNSVEQHLPHFEEQVCLVGDENSEQIRFRAKTCCKVLPFKTSNDASLCCGNCKKLKTKVQTKEQKCDTDEKNNNDINLNDNNTHDNEVILGETDHNDLSNILTKNFPDCSMKMQTFLISQKMALERNPNGRRWNTEILRLCLTLYCRSPRGYSELRNNNFIILPSQNLLRRYKNSVYQEAGINSDMLDWMANEATMKGISPEGYQGGLIIDEMSIQQDLQFRKQKHNIELIGFTECSPESIIFEQIKSNNKERTLAHVLQLVFLGFTGYRFPFAHFPSHTASGYELYLLVWKSVNVLSAFGFTIQYFCTDGAQSNRDLFKILLPDFNTINPITCSFQNIFSPKDSQKLFFIMDICHTIKKIRNNISKSGDGAFSLSMGHFNNPFPVHHKLTQEHIFLTSENKMRNHLAEEVLNSEMLHLMKLYKSSLGDAGTKVGANLEFLQQTSVLIQNFKDSRPITDSSDERIKQNHDVLQWFIQWETMIKDNSEITNKEKHLISHQTREDIISSIMGFEEMCIYKLKCSNASIIQSLVKSDP</sequence>
<proteinExistence type="predicted"/>
<organism evidence="2 3">
    <name type="scientific">Mytilus coruscus</name>
    <name type="common">Sea mussel</name>
    <dbReference type="NCBI Taxonomy" id="42192"/>
    <lineage>
        <taxon>Eukaryota</taxon>
        <taxon>Metazoa</taxon>
        <taxon>Spiralia</taxon>
        <taxon>Lophotrochozoa</taxon>
        <taxon>Mollusca</taxon>
        <taxon>Bivalvia</taxon>
        <taxon>Autobranchia</taxon>
        <taxon>Pteriomorphia</taxon>
        <taxon>Mytilida</taxon>
        <taxon>Mytiloidea</taxon>
        <taxon>Mytilidae</taxon>
        <taxon>Mytilinae</taxon>
        <taxon>Mytilus</taxon>
    </lineage>
</organism>
<evidence type="ECO:0000313" key="3">
    <source>
        <dbReference type="Proteomes" id="UP000507470"/>
    </source>
</evidence>
<dbReference type="OrthoDB" id="6129029at2759"/>
<dbReference type="EMBL" id="CACVKT020005076">
    <property type="protein sequence ID" value="CAC5392774.1"/>
    <property type="molecule type" value="Genomic_DNA"/>
</dbReference>
<dbReference type="Pfam" id="PF21787">
    <property type="entry name" value="TNP-like_RNaseH_N"/>
    <property type="match status" value="2"/>
</dbReference>
<dbReference type="Proteomes" id="UP000507470">
    <property type="component" value="Unassembled WGS sequence"/>
</dbReference>
<feature type="domain" description="Transposable element P transposase-like RNase H" evidence="1">
    <location>
        <begin position="449"/>
        <end position="592"/>
    </location>
</feature>
<accession>A0A6J8CCL6</accession>
<gene>
    <name evidence="2" type="ORF">MCOR_27685</name>
</gene>
<evidence type="ECO:0000259" key="1">
    <source>
        <dbReference type="Pfam" id="PF21787"/>
    </source>
</evidence>
<dbReference type="AlphaFoldDB" id="A0A6J8CCL6"/>
<keyword evidence="3" id="KW-1185">Reference proteome</keyword>